<dbReference type="PaxDb" id="1286170-RORB6_22170"/>
<evidence type="ECO:0000313" key="11">
    <source>
        <dbReference type="EMBL" id="UXE38877.1"/>
    </source>
</evidence>
<dbReference type="InterPro" id="IPR006469">
    <property type="entry name" value="NifC_ABC_porter"/>
</dbReference>
<dbReference type="GeneID" id="93752207"/>
<dbReference type="GO" id="GO:0005886">
    <property type="term" value="C:plasma membrane"/>
    <property type="evidence" value="ECO:0007669"/>
    <property type="project" value="UniProtKB-SubCell"/>
</dbReference>
<sequence length="270" mass="28496">MANRQANSLAGLMFAPLCLLLMLVVGSLLSLVFELDLATLMQVLQEPELHFAIAMSVGTALLSLLLALLIGIPAAWVMARTAFRGKGIIDALLDIPLVTPPLIVGIGLLLLLGQRGPLNGIFPQLSALLFSPLGVIIAQTYVASAIVVRAASAAFSSLDPAFIATAHNLGLTPVRTLLLVEIPLCWPSLLSGGVLALARALGEFGATLMLAGAIRFKTETLPMAVYLNIASGDFSLAIGCSLLLIALAGLLLVILHWIQRLYKAREYVAR</sequence>
<dbReference type="Proteomes" id="UP001064206">
    <property type="component" value="Chromosome"/>
</dbReference>
<dbReference type="GO" id="GO:0022857">
    <property type="term" value="F:transmembrane transporter activity"/>
    <property type="evidence" value="ECO:0007669"/>
    <property type="project" value="InterPro"/>
</dbReference>
<keyword evidence="3" id="KW-1003">Cell membrane</keyword>
<dbReference type="PANTHER" id="PTHR30183:SF3">
    <property type="entry name" value="MOLYBDENUM TRANSPORT SYSTEM PERMEASE PROTEIN MODB"/>
    <property type="match status" value="1"/>
</dbReference>
<dbReference type="SUPFAM" id="SSF161098">
    <property type="entry name" value="MetI-like"/>
    <property type="match status" value="1"/>
</dbReference>
<gene>
    <name evidence="10" type="ORF">CFY86_23785</name>
    <name evidence="11" type="ORF">N2J37_03550</name>
</gene>
<dbReference type="RefSeq" id="WP_015585705.1">
    <property type="nucleotide sequence ID" value="NZ_ABDFAB020000006.1"/>
</dbReference>
<comment type="subcellular location">
    <subcellularLocation>
        <location evidence="1">Cell inner membrane</location>
        <topology evidence="1">Multi-pass membrane protein</topology>
    </subcellularLocation>
    <subcellularLocation>
        <location evidence="8">Cell membrane</location>
        <topology evidence="8">Multi-pass membrane protein</topology>
    </subcellularLocation>
</comment>
<evidence type="ECO:0000256" key="2">
    <source>
        <dbReference type="ARBA" id="ARBA00022448"/>
    </source>
</evidence>
<evidence type="ECO:0000259" key="9">
    <source>
        <dbReference type="PROSITE" id="PS50928"/>
    </source>
</evidence>
<dbReference type="NCBIfam" id="TIGR01581">
    <property type="entry name" value="Mo_ABC_porter"/>
    <property type="match status" value="1"/>
</dbReference>
<reference evidence="10 12" key="1">
    <citation type="submission" date="2017-07" db="EMBL/GenBank/DDBJ databases">
        <title>Raoultella ornithinolytica strain HH3 draft genome.</title>
        <authorList>
            <person name="Duceppe M.-O."/>
            <person name="Huang H."/>
            <person name="Phipps-Todd B."/>
        </authorList>
    </citation>
    <scope>NUCLEOTIDE SEQUENCE [LARGE SCALE GENOMIC DNA]</scope>
    <source>
        <strain evidence="10 12">HH3</strain>
    </source>
</reference>
<dbReference type="EMBL" id="CP104450">
    <property type="protein sequence ID" value="UXE38877.1"/>
    <property type="molecule type" value="Genomic_DNA"/>
</dbReference>
<name>A0A1Y6GBX1_RAOOR</name>
<proteinExistence type="inferred from homology"/>
<evidence type="ECO:0000256" key="8">
    <source>
        <dbReference type="RuleBase" id="RU363032"/>
    </source>
</evidence>
<organism evidence="10 12">
    <name type="scientific">Raoultella ornithinolytica</name>
    <name type="common">Klebsiella ornithinolytica</name>
    <dbReference type="NCBI Taxonomy" id="54291"/>
    <lineage>
        <taxon>Bacteria</taxon>
        <taxon>Pseudomonadati</taxon>
        <taxon>Pseudomonadota</taxon>
        <taxon>Gammaproteobacteria</taxon>
        <taxon>Enterobacterales</taxon>
        <taxon>Enterobacteriaceae</taxon>
        <taxon>Klebsiella/Raoultella group</taxon>
        <taxon>Raoultella</taxon>
    </lineage>
</organism>
<feature type="transmembrane region" description="Helical" evidence="8">
    <location>
        <begin position="12"/>
        <end position="33"/>
    </location>
</feature>
<evidence type="ECO:0000313" key="12">
    <source>
        <dbReference type="Proteomes" id="UP000229713"/>
    </source>
</evidence>
<evidence type="ECO:0000256" key="3">
    <source>
        <dbReference type="ARBA" id="ARBA00022475"/>
    </source>
</evidence>
<feature type="transmembrane region" description="Helical" evidence="8">
    <location>
        <begin position="234"/>
        <end position="258"/>
    </location>
</feature>
<dbReference type="PROSITE" id="PS50928">
    <property type="entry name" value="ABC_TM1"/>
    <property type="match status" value="1"/>
</dbReference>
<keyword evidence="7 8" id="KW-0472">Membrane</keyword>
<keyword evidence="5 8" id="KW-0812">Transmembrane</keyword>
<feature type="transmembrane region" description="Helical" evidence="8">
    <location>
        <begin position="91"/>
        <end position="113"/>
    </location>
</feature>
<dbReference type="InterPro" id="IPR000515">
    <property type="entry name" value="MetI-like"/>
</dbReference>
<evidence type="ECO:0000256" key="1">
    <source>
        <dbReference type="ARBA" id="ARBA00004429"/>
    </source>
</evidence>
<accession>A0A1Y6GBX1</accession>
<dbReference type="AlphaFoldDB" id="A0A1Y6GBX1"/>
<evidence type="ECO:0000256" key="6">
    <source>
        <dbReference type="ARBA" id="ARBA00022989"/>
    </source>
</evidence>
<dbReference type="Pfam" id="PF00528">
    <property type="entry name" value="BPD_transp_1"/>
    <property type="match status" value="1"/>
</dbReference>
<feature type="domain" description="ABC transmembrane type-1" evidence="9">
    <location>
        <begin position="53"/>
        <end position="255"/>
    </location>
</feature>
<dbReference type="EMBL" id="NKYI01000030">
    <property type="protein sequence ID" value="PIK81834.1"/>
    <property type="molecule type" value="Genomic_DNA"/>
</dbReference>
<evidence type="ECO:0000256" key="5">
    <source>
        <dbReference type="ARBA" id="ARBA00022692"/>
    </source>
</evidence>
<reference evidence="11" key="2">
    <citation type="submission" date="2022-09" db="EMBL/GenBank/DDBJ databases">
        <title>Multidrug resistance Raoultella ornithinolytica Strain MQB_Silv_108.</title>
        <authorList>
            <person name="Quintela-Baluja M."/>
        </authorList>
    </citation>
    <scope>NUCLEOTIDE SEQUENCE</scope>
    <source>
        <strain evidence="11">MQB_Silv_108</strain>
    </source>
</reference>
<keyword evidence="6 8" id="KW-1133">Transmembrane helix</keyword>
<protein>
    <submittedName>
        <fullName evidence="10 11">ABC transporter permease</fullName>
    </submittedName>
</protein>
<comment type="similarity">
    <text evidence="8">Belongs to the binding-protein-dependent transport system permease family.</text>
</comment>
<evidence type="ECO:0000256" key="7">
    <source>
        <dbReference type="ARBA" id="ARBA00023136"/>
    </source>
</evidence>
<feature type="transmembrane region" description="Helical" evidence="8">
    <location>
        <begin position="125"/>
        <end position="148"/>
    </location>
</feature>
<keyword evidence="2 8" id="KW-0813">Transport</keyword>
<evidence type="ECO:0000256" key="4">
    <source>
        <dbReference type="ARBA" id="ARBA00022519"/>
    </source>
</evidence>
<dbReference type="PANTHER" id="PTHR30183">
    <property type="entry name" value="MOLYBDENUM TRANSPORT SYSTEM PERMEASE PROTEIN MODB"/>
    <property type="match status" value="1"/>
</dbReference>
<dbReference type="Gene3D" id="1.10.3720.10">
    <property type="entry name" value="MetI-like"/>
    <property type="match status" value="1"/>
</dbReference>
<keyword evidence="4" id="KW-0997">Cell inner membrane</keyword>
<feature type="transmembrane region" description="Helical" evidence="8">
    <location>
        <begin position="53"/>
        <end position="79"/>
    </location>
</feature>
<dbReference type="eggNOG" id="COG0555">
    <property type="taxonomic scope" value="Bacteria"/>
</dbReference>
<dbReference type="CDD" id="cd06261">
    <property type="entry name" value="TM_PBP2"/>
    <property type="match status" value="1"/>
</dbReference>
<dbReference type="InterPro" id="IPR035906">
    <property type="entry name" value="MetI-like_sf"/>
</dbReference>
<evidence type="ECO:0000313" key="10">
    <source>
        <dbReference type="EMBL" id="PIK81834.1"/>
    </source>
</evidence>
<dbReference type="Proteomes" id="UP000229713">
    <property type="component" value="Unassembled WGS sequence"/>
</dbReference>